<evidence type="ECO:0000256" key="1">
    <source>
        <dbReference type="SAM" id="Phobius"/>
    </source>
</evidence>
<reference evidence="2 3" key="1">
    <citation type="submission" date="2013-02" db="EMBL/GenBank/DDBJ databases">
        <title>The Genome Sequence of Plasmodium falciparum UGT5.1.</title>
        <authorList>
            <consortium name="The Broad Institute Genome Sequencing Platform"/>
            <consortium name="The Broad Institute Genome Sequencing Center for Infectious Disease"/>
            <person name="Neafsey D."/>
            <person name="Cheeseman I."/>
            <person name="Volkman S."/>
            <person name="Adams J."/>
            <person name="Walker B."/>
            <person name="Young S.K."/>
            <person name="Zeng Q."/>
            <person name="Gargeya S."/>
            <person name="Fitzgerald M."/>
            <person name="Haas B."/>
            <person name="Abouelleil A."/>
            <person name="Alvarado L."/>
            <person name="Arachchi H.M."/>
            <person name="Berlin A.M."/>
            <person name="Chapman S.B."/>
            <person name="Dewar J."/>
            <person name="Goldberg J."/>
            <person name="Griggs A."/>
            <person name="Gujja S."/>
            <person name="Hansen M."/>
            <person name="Howarth C."/>
            <person name="Imamovic A."/>
            <person name="Larimer J."/>
            <person name="McCowan C."/>
            <person name="Murphy C."/>
            <person name="Neiman D."/>
            <person name="Pearson M."/>
            <person name="Priest M."/>
            <person name="Roberts A."/>
            <person name="Saif S."/>
            <person name="Shea T."/>
            <person name="Sisk P."/>
            <person name="Sykes S."/>
            <person name="Wortman J."/>
            <person name="Nusbaum C."/>
            <person name="Birren B."/>
        </authorList>
    </citation>
    <scope>NUCLEOTIDE SEQUENCE [LARGE SCALE GENOMIC DNA]</scope>
    <source>
        <strain evidence="2 3">UGT5.1</strain>
    </source>
</reference>
<evidence type="ECO:0000313" key="3">
    <source>
        <dbReference type="Proteomes" id="UP000030697"/>
    </source>
</evidence>
<feature type="transmembrane region" description="Helical" evidence="1">
    <location>
        <begin position="12"/>
        <end position="30"/>
    </location>
</feature>
<gene>
    <name evidence="2" type="ORF">C923_04283</name>
</gene>
<organism evidence="2 3">
    <name type="scientific">Plasmodium falciparum UGT5.1</name>
    <dbReference type="NCBI Taxonomy" id="1237627"/>
    <lineage>
        <taxon>Eukaryota</taxon>
        <taxon>Sar</taxon>
        <taxon>Alveolata</taxon>
        <taxon>Apicomplexa</taxon>
        <taxon>Aconoidasida</taxon>
        <taxon>Haemosporida</taxon>
        <taxon>Plasmodiidae</taxon>
        <taxon>Plasmodium</taxon>
        <taxon>Plasmodium (Laverania)</taxon>
    </lineage>
</organism>
<evidence type="ECO:0000313" key="2">
    <source>
        <dbReference type="EMBL" id="EWC75054.1"/>
    </source>
</evidence>
<keyword evidence="1" id="KW-0472">Membrane</keyword>
<accession>W7JJN3</accession>
<name>W7JJN3_PLAFA</name>
<dbReference type="AlphaFoldDB" id="W7JJN3"/>
<dbReference type="Proteomes" id="UP000030697">
    <property type="component" value="Unassembled WGS sequence"/>
</dbReference>
<dbReference type="EMBL" id="KE124668">
    <property type="protein sequence ID" value="EWC75054.1"/>
    <property type="molecule type" value="Genomic_DNA"/>
</dbReference>
<keyword evidence="1" id="KW-0812">Transmembrane</keyword>
<sequence length="75" mass="9374">MTNVFQNIKIHYLLLYIYIYITYLKIYELYDFKLKEIYVNVRKIFKRKKQRNNIDLFNGKNYLINFAIIIVQKED</sequence>
<keyword evidence="1" id="KW-1133">Transmembrane helix</keyword>
<protein>
    <submittedName>
        <fullName evidence="2">Uncharacterized protein</fullName>
    </submittedName>
</protein>
<proteinExistence type="predicted"/>